<keyword evidence="4" id="KW-1185">Reference proteome</keyword>
<dbReference type="RefSeq" id="WP_006063336.1">
    <property type="nucleotide sequence ID" value="NZ_KB290831.1"/>
</dbReference>
<dbReference type="InterPro" id="IPR011542">
    <property type="entry name" value="SUF_FeS_clus_asmbl_SufD"/>
</dbReference>
<comment type="caution">
    <text evidence="3">The sequence shown here is derived from an EMBL/GenBank/DDBJ whole genome shotgun (WGS) entry which is preliminary data.</text>
</comment>
<dbReference type="EMBL" id="AMEM01000017">
    <property type="protein sequence ID" value="EKX90603.1"/>
    <property type="molecule type" value="Genomic_DNA"/>
</dbReference>
<comment type="similarity">
    <text evidence="1">Belongs to the iron-sulfur cluster assembly SufBD family.</text>
</comment>
<proteinExistence type="inferred from homology"/>
<dbReference type="STRING" id="1035195.HMPREF9997_01098"/>
<dbReference type="PANTHER" id="PTHR43575">
    <property type="entry name" value="PROTEIN ABCI7, CHLOROPLASTIC"/>
    <property type="match status" value="1"/>
</dbReference>
<dbReference type="Proteomes" id="UP000010445">
    <property type="component" value="Unassembled WGS sequence"/>
</dbReference>
<dbReference type="PANTHER" id="PTHR43575:SF1">
    <property type="entry name" value="PROTEIN ABCI7, CHLOROPLASTIC"/>
    <property type="match status" value="1"/>
</dbReference>
<feature type="domain" description="SUF system FeS cluster assembly SufBD core" evidence="2">
    <location>
        <begin position="126"/>
        <end position="359"/>
    </location>
</feature>
<reference evidence="3 4" key="1">
    <citation type="submission" date="2012-05" db="EMBL/GenBank/DDBJ databases">
        <authorList>
            <person name="Weinstock G."/>
            <person name="Sodergren E."/>
            <person name="Lobos E.A."/>
            <person name="Fulton L."/>
            <person name="Fulton R."/>
            <person name="Courtney L."/>
            <person name="Fronick C."/>
            <person name="O'Laughlin M."/>
            <person name="Godfrey J."/>
            <person name="Wilson R.M."/>
            <person name="Miner T."/>
            <person name="Farmer C."/>
            <person name="Delehaunty K."/>
            <person name="Cordes M."/>
            <person name="Minx P."/>
            <person name="Tomlinson C."/>
            <person name="Chen J."/>
            <person name="Wollam A."/>
            <person name="Pepin K.H."/>
            <person name="Bhonagiri V."/>
            <person name="Zhang X."/>
            <person name="Suruliraj S."/>
            <person name="Warren W."/>
            <person name="Mitreva M."/>
            <person name="Mardis E.R."/>
            <person name="Wilson R.K."/>
        </authorList>
    </citation>
    <scope>NUCLEOTIDE SEQUENCE [LARGE SCALE GENOMIC DNA]</scope>
    <source>
        <strain evidence="3 4">F0235</strain>
    </source>
</reference>
<dbReference type="InterPro" id="IPR000825">
    <property type="entry name" value="SUF_FeS_clus_asmbl_SufBD_core"/>
</dbReference>
<dbReference type="InterPro" id="IPR055346">
    <property type="entry name" value="Fe-S_cluster_assembly_SufBD"/>
</dbReference>
<dbReference type="PATRIC" id="fig|1035195.3.peg.981"/>
<name>L1MH45_9CORY</name>
<dbReference type="HOGENOM" id="CLU_026231_6_0_11"/>
<dbReference type="InterPro" id="IPR037284">
    <property type="entry name" value="SUF_FeS_clus_asmbl_SufBD_sf"/>
</dbReference>
<protein>
    <submittedName>
        <fullName evidence="3">FeS assembly protein SufD</fullName>
    </submittedName>
</protein>
<evidence type="ECO:0000259" key="2">
    <source>
        <dbReference type="Pfam" id="PF01458"/>
    </source>
</evidence>
<dbReference type="Pfam" id="PF01458">
    <property type="entry name" value="SUFBD_core"/>
    <property type="match status" value="1"/>
</dbReference>
<dbReference type="GO" id="GO:0016226">
    <property type="term" value="P:iron-sulfur cluster assembly"/>
    <property type="evidence" value="ECO:0007669"/>
    <property type="project" value="InterPro"/>
</dbReference>
<accession>L1MH45</accession>
<dbReference type="eggNOG" id="COG0719">
    <property type="taxonomic scope" value="Bacteria"/>
</dbReference>
<evidence type="ECO:0000313" key="3">
    <source>
        <dbReference type="EMBL" id="EKX90603.1"/>
    </source>
</evidence>
<dbReference type="AlphaFoldDB" id="L1MH45"/>
<evidence type="ECO:0000256" key="1">
    <source>
        <dbReference type="ARBA" id="ARBA00043967"/>
    </source>
</evidence>
<evidence type="ECO:0000313" key="4">
    <source>
        <dbReference type="Proteomes" id="UP000010445"/>
    </source>
</evidence>
<dbReference type="SUPFAM" id="SSF101960">
    <property type="entry name" value="Stabilizer of iron transporter SufD"/>
    <property type="match status" value="1"/>
</dbReference>
<dbReference type="NCBIfam" id="TIGR01981">
    <property type="entry name" value="sufD"/>
    <property type="match status" value="1"/>
</dbReference>
<sequence>MTTVKNATYHNNKGDLFSSFDVNDFDIPKGRDEVWRFVPLRRLRGLHDGTFAPVEAPDVRFDIPETADGVTTEALPVGDPRLGRAGAPVDRVSAQAWSAMKGGQLLKFAKNTVNTDAVTVTVTGRGDDVTTFGALVIEVEEGAEAVVNLHFVGSGTHADNHEYLIGDNARLTVVIHEDWNDDAVHLASERAVLGRDSVFRHNVACFGGGVVRLVPQVKFTAPGGDAELLGVYFADTGQFFEQRLLVDHAVPNCRSNVLYKGALQGDASSTLPEARTAWVGDVLIRSNAQGTDTYETNRNLVLTDGARADAVPNLEIETGEITGAGHAATVGRFDDEQLFYLCSRGISAEQARRLIVRGFFSEVINRIPIPAVREELEHRVAAELEGTQL</sequence>
<gene>
    <name evidence="3" type="ORF">HMPREF9997_01098</name>
</gene>
<organism evidence="3 4">
    <name type="scientific">Corynebacterium durum F0235</name>
    <dbReference type="NCBI Taxonomy" id="1035195"/>
    <lineage>
        <taxon>Bacteria</taxon>
        <taxon>Bacillati</taxon>
        <taxon>Actinomycetota</taxon>
        <taxon>Actinomycetes</taxon>
        <taxon>Mycobacteriales</taxon>
        <taxon>Corynebacteriaceae</taxon>
        <taxon>Corynebacterium</taxon>
    </lineage>
</organism>
<dbReference type="OrthoDB" id="9803529at2"/>